<reference evidence="2 3" key="1">
    <citation type="submission" date="2022-11" db="EMBL/GenBank/DDBJ databases">
        <title>Minimal conservation of predation-associated metabolite biosynthetic gene clusters underscores biosynthetic potential of Myxococcota including descriptions for ten novel species: Archangium lansinium sp. nov., Myxococcus landrumus sp. nov., Nannocystis bai.</title>
        <authorList>
            <person name="Ahearne A."/>
            <person name="Stevens C."/>
            <person name="Dowd S."/>
        </authorList>
    </citation>
    <scope>NUCLEOTIDE SEQUENCE [LARGE SCALE GENOMIC DNA]</scope>
    <source>
        <strain evidence="2 3">NCELM</strain>
    </source>
</reference>
<keyword evidence="3" id="KW-1185">Reference proteome</keyword>
<feature type="domain" description="Pyrrolo-quinoline quinone repeat" evidence="1">
    <location>
        <begin position="189"/>
        <end position="300"/>
    </location>
</feature>
<comment type="caution">
    <text evidence="2">The sequence shown here is derived from an EMBL/GenBank/DDBJ whole genome shotgun (WGS) entry which is preliminary data.</text>
</comment>
<gene>
    <name evidence="2" type="ORF">POL58_43010</name>
</gene>
<evidence type="ECO:0000259" key="1">
    <source>
        <dbReference type="Pfam" id="PF13360"/>
    </source>
</evidence>
<dbReference type="InterPro" id="IPR002372">
    <property type="entry name" value="PQQ_rpt_dom"/>
</dbReference>
<proteinExistence type="predicted"/>
<dbReference type="Pfam" id="PF13360">
    <property type="entry name" value="PQQ_2"/>
    <property type="match status" value="1"/>
</dbReference>
<dbReference type="InterPro" id="IPR011047">
    <property type="entry name" value="Quinoprotein_ADH-like_sf"/>
</dbReference>
<protein>
    <submittedName>
        <fullName evidence="2">PQQ-binding-like beta-propeller repeat protein</fullName>
    </submittedName>
</protein>
<name>A0ABT5BKB9_9BACT</name>
<sequence>MPKRAAGLQTVATFSCDLHEARCVDAQAVYWKTDHERFAAASLAGERLWEVEVADGAKLVGVFDGMPVVLRSPLDPPFVQELVFLDLASGAVVRRVPAPANTCEVAYGEGTFAFLVASERFGPATSLVLVDAATERKTTPIKRQQVGDLRAIAGGFLCLVDWVFVALGREGKLKWKTDQLVVVTGHAMLAVGTGGKLARLDPSSGEPMWSFTMKGARKDHLICVGANAEVVAVLEPTLGELALLELATGAQRWRTKRVVSQQAPPLLTADAVVALSTGTAGGDFPALAVFDLADGTRRAELPTNDGLELRDGLVAGEVCVLAQVGGTALQLVRVPQAGGGGEAKVVAGVKTTAKKTAAAKVSAAKKAAGSAAKVGAAKKAASKVAVGKKTAAKAVASRIAARKKTAAKAVASPAKVGAAKKTAAKRGS</sequence>
<organism evidence="2 3">
    <name type="scientific">Nannocystis radixulma</name>
    <dbReference type="NCBI Taxonomy" id="2995305"/>
    <lineage>
        <taxon>Bacteria</taxon>
        <taxon>Pseudomonadati</taxon>
        <taxon>Myxococcota</taxon>
        <taxon>Polyangia</taxon>
        <taxon>Nannocystales</taxon>
        <taxon>Nannocystaceae</taxon>
        <taxon>Nannocystis</taxon>
    </lineage>
</organism>
<dbReference type="PROSITE" id="PS51257">
    <property type="entry name" value="PROKAR_LIPOPROTEIN"/>
    <property type="match status" value="1"/>
</dbReference>
<dbReference type="Gene3D" id="2.130.10.10">
    <property type="entry name" value="YVTN repeat-like/Quinoprotein amine dehydrogenase"/>
    <property type="match status" value="1"/>
</dbReference>
<dbReference type="Proteomes" id="UP001217838">
    <property type="component" value="Unassembled WGS sequence"/>
</dbReference>
<dbReference type="RefSeq" id="WP_272008984.1">
    <property type="nucleotide sequence ID" value="NZ_JAQNDN010000024.1"/>
</dbReference>
<dbReference type="EMBL" id="JAQNDN010000024">
    <property type="protein sequence ID" value="MDC0674596.1"/>
    <property type="molecule type" value="Genomic_DNA"/>
</dbReference>
<dbReference type="InterPro" id="IPR015943">
    <property type="entry name" value="WD40/YVTN_repeat-like_dom_sf"/>
</dbReference>
<accession>A0ABT5BKB9</accession>
<evidence type="ECO:0000313" key="2">
    <source>
        <dbReference type="EMBL" id="MDC0674596.1"/>
    </source>
</evidence>
<evidence type="ECO:0000313" key="3">
    <source>
        <dbReference type="Proteomes" id="UP001217838"/>
    </source>
</evidence>
<dbReference type="SUPFAM" id="SSF50998">
    <property type="entry name" value="Quinoprotein alcohol dehydrogenase-like"/>
    <property type="match status" value="1"/>
</dbReference>